<keyword evidence="4" id="KW-1185">Reference proteome</keyword>
<dbReference type="GO" id="GO:0016301">
    <property type="term" value="F:kinase activity"/>
    <property type="evidence" value="ECO:0007669"/>
    <property type="project" value="UniProtKB-KW"/>
</dbReference>
<dbReference type="PROSITE" id="PS50885">
    <property type="entry name" value="HAMP"/>
    <property type="match status" value="1"/>
</dbReference>
<proteinExistence type="predicted"/>
<protein>
    <submittedName>
        <fullName evidence="3">Histidine kinase</fullName>
    </submittedName>
</protein>
<sequence length="305" mass="34949">MFLTNHFLNAKIGTKFNWFLVVVFAIGISLTGAALSTVLEQRAEHEVTSQAKMLMQTINSVRNYTQERLNPLLFSKLETEAAFIPEAIPTFSAREIFEDLRKTEEYKNFFFKDAAPNPINLRDKADDFETELVNYFRTHPKIKERSGFRTIPGSRLFYIARPFALKEQKCLQCHSKPEIAPKSLVATYGSENGFGWKLNEIVAVQIVSLPAEEVFASTLHSFVFVIGILIFIFTIVIFLINFLLRKTILERIKKIAKIAQKVSFGEMNVVFEEKSKDEIGILVTALDRMKSSLEISMNYLKKQKK</sequence>
<dbReference type="SMART" id="SM00304">
    <property type="entry name" value="HAMP"/>
    <property type="match status" value="1"/>
</dbReference>
<reference evidence="3 4" key="1">
    <citation type="journal article" date="2013" name="Genome Biol. Evol.">
        <title>Genomes of Stigonematalean cyanobacteria (subsection V) and the evolution of oxygenic photosynthesis from prokaryotes to plastids.</title>
        <authorList>
            <person name="Dagan T."/>
            <person name="Roettger M."/>
            <person name="Stucken K."/>
            <person name="Landan G."/>
            <person name="Koch R."/>
            <person name="Major P."/>
            <person name="Gould S.B."/>
            <person name="Goremykin V.V."/>
            <person name="Rippka R."/>
            <person name="Tandeau de Marsac N."/>
            <person name="Gugger M."/>
            <person name="Lockhart P.J."/>
            <person name="Allen J.F."/>
            <person name="Brune I."/>
            <person name="Maus I."/>
            <person name="Puhler A."/>
            <person name="Martin W.F."/>
        </authorList>
    </citation>
    <scope>NUCLEOTIDE SEQUENCE [LARGE SCALE GENOMIC DNA]</scope>
    <source>
        <strain evidence="3 4">PCC 7110</strain>
    </source>
</reference>
<feature type="domain" description="HAMP" evidence="2">
    <location>
        <begin position="246"/>
        <end position="298"/>
    </location>
</feature>
<feature type="transmembrane region" description="Helical" evidence="1">
    <location>
        <begin position="16"/>
        <end position="39"/>
    </location>
</feature>
<dbReference type="SUPFAM" id="SSF158472">
    <property type="entry name" value="HAMP domain-like"/>
    <property type="match status" value="1"/>
</dbReference>
<evidence type="ECO:0000313" key="4">
    <source>
        <dbReference type="Proteomes" id="UP000076925"/>
    </source>
</evidence>
<keyword evidence="1" id="KW-0812">Transmembrane</keyword>
<evidence type="ECO:0000259" key="2">
    <source>
        <dbReference type="PROSITE" id="PS50885"/>
    </source>
</evidence>
<evidence type="ECO:0000256" key="1">
    <source>
        <dbReference type="SAM" id="Phobius"/>
    </source>
</evidence>
<dbReference type="GO" id="GO:0016020">
    <property type="term" value="C:membrane"/>
    <property type="evidence" value="ECO:0007669"/>
    <property type="project" value="InterPro"/>
</dbReference>
<accession>A0A139WUS0</accession>
<keyword evidence="1" id="KW-0472">Membrane</keyword>
<gene>
    <name evidence="3" type="ORF">WA1_41355</name>
</gene>
<dbReference type="Pfam" id="PF00672">
    <property type="entry name" value="HAMP"/>
    <property type="match status" value="1"/>
</dbReference>
<evidence type="ECO:0000313" key="3">
    <source>
        <dbReference type="EMBL" id="KYC36185.1"/>
    </source>
</evidence>
<dbReference type="CDD" id="cd06225">
    <property type="entry name" value="HAMP"/>
    <property type="match status" value="1"/>
</dbReference>
<name>A0A139WUS0_9CYAN</name>
<dbReference type="GO" id="GO:0007165">
    <property type="term" value="P:signal transduction"/>
    <property type="evidence" value="ECO:0007669"/>
    <property type="project" value="InterPro"/>
</dbReference>
<dbReference type="InterPro" id="IPR003660">
    <property type="entry name" value="HAMP_dom"/>
</dbReference>
<dbReference type="InterPro" id="IPR021796">
    <property type="entry name" value="Tll0287-like_dom"/>
</dbReference>
<feature type="transmembrane region" description="Helical" evidence="1">
    <location>
        <begin position="222"/>
        <end position="244"/>
    </location>
</feature>
<comment type="caution">
    <text evidence="3">The sequence shown here is derived from an EMBL/GenBank/DDBJ whole genome shotgun (WGS) entry which is preliminary data.</text>
</comment>
<dbReference type="Pfam" id="PF11845">
    <property type="entry name" value="Tll0287-like"/>
    <property type="match status" value="1"/>
</dbReference>
<dbReference type="EMBL" id="ANNX02000047">
    <property type="protein sequence ID" value="KYC36185.1"/>
    <property type="molecule type" value="Genomic_DNA"/>
</dbReference>
<dbReference type="Gene3D" id="6.10.340.10">
    <property type="match status" value="1"/>
</dbReference>
<keyword evidence="3" id="KW-0808">Transferase</keyword>
<dbReference type="AlphaFoldDB" id="A0A139WUS0"/>
<keyword evidence="3" id="KW-0418">Kinase</keyword>
<dbReference type="STRING" id="128403.WA1_41355"/>
<organism evidence="3 4">
    <name type="scientific">Scytonema hofmannii PCC 7110</name>
    <dbReference type="NCBI Taxonomy" id="128403"/>
    <lineage>
        <taxon>Bacteria</taxon>
        <taxon>Bacillati</taxon>
        <taxon>Cyanobacteriota</taxon>
        <taxon>Cyanophyceae</taxon>
        <taxon>Nostocales</taxon>
        <taxon>Scytonemataceae</taxon>
        <taxon>Scytonema</taxon>
    </lineage>
</organism>
<dbReference type="OrthoDB" id="114218at2"/>
<keyword evidence="1" id="KW-1133">Transmembrane helix</keyword>
<dbReference type="Proteomes" id="UP000076925">
    <property type="component" value="Unassembled WGS sequence"/>
</dbReference>
<dbReference type="RefSeq" id="WP_017742886.1">
    <property type="nucleotide sequence ID" value="NZ_KQ976354.1"/>
</dbReference>